<evidence type="ECO:0000313" key="2">
    <source>
        <dbReference type="Proteomes" id="UP000245876"/>
    </source>
</evidence>
<dbReference type="OrthoDB" id="256574at2"/>
<sequence length="76" mass="8315">MEIANELDLLPNDIAVYEDHGVPRAFRVLCWTVTTPVQPVLSCGMPGERRGANAYDVLTPGEMAFVGGIRRGEARD</sequence>
<dbReference type="RefSeq" id="WP_109057272.1">
    <property type="nucleotide sequence ID" value="NZ_QFFM01000014.1"/>
</dbReference>
<accession>A0A2U2N7B0</accession>
<dbReference type="AlphaFoldDB" id="A0A2U2N7B0"/>
<name>A0A2U2N7B0_9BIFI</name>
<comment type="caution">
    <text evidence="1">The sequence shown here is derived from an EMBL/GenBank/DDBJ whole genome shotgun (WGS) entry which is preliminary data.</text>
</comment>
<keyword evidence="2" id="KW-1185">Reference proteome</keyword>
<protein>
    <submittedName>
        <fullName evidence="1">Uncharacterized protein</fullName>
    </submittedName>
</protein>
<evidence type="ECO:0000313" key="1">
    <source>
        <dbReference type="EMBL" id="PWG65020.1"/>
    </source>
</evidence>
<dbReference type="EMBL" id="QFFM01000014">
    <property type="protein sequence ID" value="PWG65020.1"/>
    <property type="molecule type" value="Genomic_DNA"/>
</dbReference>
<reference evidence="1 2" key="1">
    <citation type="journal article" date="2018" name="Int. J. Syst. Evol. Microbiol.">
        <title>Bifidobacterium callitrichidarum sp. nov. from the faeces of the emperor tamarin (Saguinus imperator).</title>
        <authorList>
            <person name="Modesto M."/>
            <person name="Michelini S."/>
            <person name="Sansosti M.C."/>
            <person name="De Filippo C."/>
            <person name="Cavalieri D."/>
            <person name="Qvirist L."/>
            <person name="Andlid T."/>
            <person name="Spiezio C."/>
            <person name="Sandri C."/>
            <person name="Pascarelli S."/>
            <person name="Sgorbati B."/>
            <person name="Mattarelli P."/>
        </authorList>
    </citation>
    <scope>NUCLEOTIDE SEQUENCE [LARGE SCALE GENOMIC DNA]</scope>
    <source>
        <strain evidence="1 2">TRI 5</strain>
    </source>
</reference>
<proteinExistence type="predicted"/>
<gene>
    <name evidence="1" type="ORF">DF196_07705</name>
</gene>
<organism evidence="1 2">
    <name type="scientific">Bifidobacterium callitrichidarum</name>
    <dbReference type="NCBI Taxonomy" id="2052941"/>
    <lineage>
        <taxon>Bacteria</taxon>
        <taxon>Bacillati</taxon>
        <taxon>Actinomycetota</taxon>
        <taxon>Actinomycetes</taxon>
        <taxon>Bifidobacteriales</taxon>
        <taxon>Bifidobacteriaceae</taxon>
        <taxon>Bifidobacterium</taxon>
    </lineage>
</organism>
<dbReference type="Proteomes" id="UP000245876">
    <property type="component" value="Unassembled WGS sequence"/>
</dbReference>